<dbReference type="STRING" id="1548.CSCA_5122"/>
<evidence type="ECO:0000259" key="14">
    <source>
        <dbReference type="PROSITE" id="PS51193"/>
    </source>
</evidence>
<dbReference type="Gene3D" id="3.90.320.10">
    <property type="match status" value="1"/>
</dbReference>
<dbReference type="InterPro" id="IPR011604">
    <property type="entry name" value="PDDEXK-like_dom_sf"/>
</dbReference>
<keyword evidence="6" id="KW-0347">Helicase</keyword>
<keyword evidence="8" id="KW-0408">Iron</keyword>
<dbReference type="HOGENOM" id="CLU_006515_7_0_9"/>
<dbReference type="PANTHER" id="PTHR11472:SF34">
    <property type="entry name" value="REGULATOR OF TELOMERE ELONGATION HELICASE 1"/>
    <property type="match status" value="1"/>
</dbReference>
<keyword evidence="7" id="KW-0067">ATP-binding</keyword>
<keyword evidence="16" id="KW-1185">Reference proteome</keyword>
<dbReference type="SUPFAM" id="SSF52540">
    <property type="entry name" value="P-loop containing nucleoside triphosphate hydrolases"/>
    <property type="match status" value="2"/>
</dbReference>
<dbReference type="Gene3D" id="3.40.50.300">
    <property type="entry name" value="P-loop containing nucleotide triphosphate hydrolases"/>
    <property type="match status" value="2"/>
</dbReference>
<dbReference type="RefSeq" id="WP_029160116.1">
    <property type="nucleotide sequence ID" value="NZ_CP009933.1"/>
</dbReference>
<evidence type="ECO:0000256" key="1">
    <source>
        <dbReference type="ARBA" id="ARBA00022485"/>
    </source>
</evidence>
<feature type="domain" description="Helicase ATP-binding" evidence="14">
    <location>
        <begin position="188"/>
        <end position="446"/>
    </location>
</feature>
<evidence type="ECO:0000256" key="5">
    <source>
        <dbReference type="ARBA" id="ARBA00022801"/>
    </source>
</evidence>
<dbReference type="InterPro" id="IPR014001">
    <property type="entry name" value="Helicase_ATP-bd"/>
</dbReference>
<dbReference type="InterPro" id="IPR006555">
    <property type="entry name" value="ATP-dep_Helicase_C"/>
</dbReference>
<dbReference type="Gene3D" id="1.10.30.20">
    <property type="entry name" value="Bacterial XPD DNA helicase, FeS cluster domain"/>
    <property type="match status" value="1"/>
</dbReference>
<evidence type="ECO:0000256" key="10">
    <source>
        <dbReference type="ARBA" id="ARBA00023125"/>
    </source>
</evidence>
<dbReference type="SMART" id="SM00491">
    <property type="entry name" value="HELICc2"/>
    <property type="match status" value="1"/>
</dbReference>
<keyword evidence="1" id="KW-0004">4Fe-4S</keyword>
<dbReference type="GO" id="GO:0043139">
    <property type="term" value="F:5'-3' DNA helicase activity"/>
    <property type="evidence" value="ECO:0007669"/>
    <property type="project" value="UniProtKB-EC"/>
</dbReference>
<keyword evidence="4" id="KW-0227">DNA damage</keyword>
<evidence type="ECO:0000256" key="11">
    <source>
        <dbReference type="ARBA" id="ARBA00023204"/>
    </source>
</evidence>
<evidence type="ECO:0000256" key="12">
    <source>
        <dbReference type="ARBA" id="ARBA00023235"/>
    </source>
</evidence>
<evidence type="ECO:0000256" key="7">
    <source>
        <dbReference type="ARBA" id="ARBA00022840"/>
    </source>
</evidence>
<dbReference type="GO" id="GO:0016818">
    <property type="term" value="F:hydrolase activity, acting on acid anhydrides, in phosphorus-containing anhydrides"/>
    <property type="evidence" value="ECO:0007669"/>
    <property type="project" value="InterPro"/>
</dbReference>
<dbReference type="PANTHER" id="PTHR11472">
    <property type="entry name" value="DNA REPAIR DEAD HELICASE RAD3/XP-D SUBFAMILY MEMBER"/>
    <property type="match status" value="1"/>
</dbReference>
<keyword evidence="2" id="KW-0479">Metal-binding</keyword>
<keyword evidence="12" id="KW-0413">Isomerase</keyword>
<organism evidence="15 16">
    <name type="scientific">Clostridium scatologenes</name>
    <dbReference type="NCBI Taxonomy" id="1548"/>
    <lineage>
        <taxon>Bacteria</taxon>
        <taxon>Bacillati</taxon>
        <taxon>Bacillota</taxon>
        <taxon>Clostridia</taxon>
        <taxon>Eubacteriales</taxon>
        <taxon>Clostridiaceae</taxon>
        <taxon>Clostridium</taxon>
    </lineage>
</organism>
<evidence type="ECO:0000256" key="13">
    <source>
        <dbReference type="ARBA" id="ARBA00038058"/>
    </source>
</evidence>
<evidence type="ECO:0000256" key="9">
    <source>
        <dbReference type="ARBA" id="ARBA00023014"/>
    </source>
</evidence>
<keyword evidence="5" id="KW-0378">Hydrolase</keyword>
<dbReference type="InterPro" id="IPR010614">
    <property type="entry name" value="RAD3-like_helicase_DEAD"/>
</dbReference>
<evidence type="ECO:0000256" key="3">
    <source>
        <dbReference type="ARBA" id="ARBA00022741"/>
    </source>
</evidence>
<keyword evidence="11" id="KW-0234">DNA repair</keyword>
<dbReference type="GO" id="GO:0006281">
    <property type="term" value="P:DNA repair"/>
    <property type="evidence" value="ECO:0007669"/>
    <property type="project" value="UniProtKB-KW"/>
</dbReference>
<proteinExistence type="inferred from homology"/>
<dbReference type="InterPro" id="IPR014013">
    <property type="entry name" value="Helic_SF1/SF2_ATP-bd_DinG/Rad3"/>
</dbReference>
<dbReference type="GO" id="GO:0003677">
    <property type="term" value="F:DNA binding"/>
    <property type="evidence" value="ECO:0007669"/>
    <property type="project" value="UniProtKB-KW"/>
</dbReference>
<dbReference type="Proteomes" id="UP000033115">
    <property type="component" value="Chromosome"/>
</dbReference>
<accession>A0A0E3MBW8</accession>
<dbReference type="AlphaFoldDB" id="A0A0E3MBW8"/>
<dbReference type="InterPro" id="IPR045028">
    <property type="entry name" value="DinG/Rad3-like"/>
</dbReference>
<name>A0A0E3MBW8_CLOSL</name>
<dbReference type="SMART" id="SM00488">
    <property type="entry name" value="DEXDc2"/>
    <property type="match status" value="1"/>
</dbReference>
<evidence type="ECO:0000256" key="2">
    <source>
        <dbReference type="ARBA" id="ARBA00022723"/>
    </source>
</evidence>
<dbReference type="GO" id="GO:0051539">
    <property type="term" value="F:4 iron, 4 sulfur cluster binding"/>
    <property type="evidence" value="ECO:0007669"/>
    <property type="project" value="UniProtKB-KW"/>
</dbReference>
<keyword evidence="9" id="KW-0411">Iron-sulfur</keyword>
<dbReference type="Pfam" id="PF13307">
    <property type="entry name" value="Helicase_C_2"/>
    <property type="match status" value="1"/>
</dbReference>
<evidence type="ECO:0000256" key="8">
    <source>
        <dbReference type="ARBA" id="ARBA00023004"/>
    </source>
</evidence>
<dbReference type="KEGG" id="csq:CSCA_5122"/>
<keyword evidence="3" id="KW-0547">Nucleotide-binding</keyword>
<protein>
    <submittedName>
        <fullName evidence="15">DEAD_2 domain protein</fullName>
    </submittedName>
</protein>
<dbReference type="InterPro" id="IPR027417">
    <property type="entry name" value="P-loop_NTPase"/>
</dbReference>
<dbReference type="InterPro" id="IPR042493">
    <property type="entry name" value="XPD_DNA_FeS"/>
</dbReference>
<evidence type="ECO:0000256" key="4">
    <source>
        <dbReference type="ARBA" id="ARBA00022763"/>
    </source>
</evidence>
<dbReference type="Gene3D" id="1.10.275.40">
    <property type="match status" value="1"/>
</dbReference>
<dbReference type="GO" id="GO:0046872">
    <property type="term" value="F:metal ion binding"/>
    <property type="evidence" value="ECO:0007669"/>
    <property type="project" value="UniProtKB-KW"/>
</dbReference>
<evidence type="ECO:0000256" key="6">
    <source>
        <dbReference type="ARBA" id="ARBA00022806"/>
    </source>
</evidence>
<dbReference type="GO" id="GO:0005524">
    <property type="term" value="F:ATP binding"/>
    <property type="evidence" value="ECO:0007669"/>
    <property type="project" value="UniProtKB-KW"/>
</dbReference>
<dbReference type="EMBL" id="CP009933">
    <property type="protein sequence ID" value="AKA72247.1"/>
    <property type="molecule type" value="Genomic_DNA"/>
</dbReference>
<dbReference type="InterPro" id="IPR006554">
    <property type="entry name" value="Helicase-like_DEXD_c2"/>
</dbReference>
<sequence length="788" mass="92306">MDDKKIKVSIRNLVEFVLRGGDLDSKFVGSSRALEGTRAHQKLQKKYKQENNIERQYNAEVSLKYNIEYKGFSFIIEGRADGVIVEKEKIIIDEIKTVNKPLELIDENYNILHMAQAKCYAYIYAVQNDLKDIYVQLTYYSISADESKYFIKNFNMEELKLFFLDLLDKYFWWANFMDQWIDKRNISIKNMNFPFDKYRPGQREVAVAVYNTIKQESKIFVQAPTGVGKTISTLFPAIKAMEQGLVSKIFYLTAKTITANVAQECMTNMNNKGLKIKTLVITAKEKVCFKDKPSCNPEDCEFAKGHYDRLNNALNEILSKETLISREVIIEYAKRNKLCPFEFSLEIALWVDCIICDYNYAFNPQVYLKSFFENGKEDYVFLIDEAHNLADRGREMFSAELYKKPFLKLKKVMTKKEPQIAKALTSINSYMIKLRKICEEENRNIYVQKEEIKDIYNLLRRFTKESEEWLAKNNKLEGYDELLQLYFDVLSYTRISEFYDNKFTTYVEKLGDDIKIKIFCLDPSYLLSEVVKRGKASIFFSATLSPISYFKEVLGGNEQDYTMRIPSPFPKKNMKLILANRISTKYKNREGSYNLLSKYIHELVCGRKGNYLIFFPSYAYMRNVYDIFCQEYSDINAVIQENSMSEELKKTFLDRFKNYSETMVAFAVLGGMFSEGIDLKGDKLIGVGIVGVGLPQLCFERDIIMNYFNDKNNMGYEYSYMYPGMNKVLQAAGRVIRTEEDRGVVMLMDERFSNRNYRELFPKHWDANTIARNVKEVENIIKNFWENK</sequence>
<dbReference type="Pfam" id="PF06733">
    <property type="entry name" value="DEAD_2"/>
    <property type="match status" value="1"/>
</dbReference>
<gene>
    <name evidence="15" type="ORF">CSCA_5122</name>
</gene>
<dbReference type="SMART" id="SM00487">
    <property type="entry name" value="DEXDc"/>
    <property type="match status" value="1"/>
</dbReference>
<keyword evidence="10" id="KW-0238">DNA-binding</keyword>
<reference evidence="15 16" key="1">
    <citation type="journal article" date="2015" name="J. Biotechnol.">
        <title>Complete genome sequence of a malodorant-producing acetogen, Clostridium scatologenes ATCC 25775(T).</title>
        <authorList>
            <person name="Zhu Z."/>
            <person name="Guo T."/>
            <person name="Zheng H."/>
            <person name="Song T."/>
            <person name="Ouyang P."/>
            <person name="Xie J."/>
        </authorList>
    </citation>
    <scope>NUCLEOTIDE SEQUENCE [LARGE SCALE GENOMIC DNA]</scope>
    <source>
        <strain evidence="15 16">ATCC 25775</strain>
    </source>
</reference>
<dbReference type="PROSITE" id="PS51193">
    <property type="entry name" value="HELICASE_ATP_BIND_2"/>
    <property type="match status" value="1"/>
</dbReference>
<evidence type="ECO:0000313" key="15">
    <source>
        <dbReference type="EMBL" id="AKA72247.1"/>
    </source>
</evidence>
<evidence type="ECO:0000313" key="16">
    <source>
        <dbReference type="Proteomes" id="UP000033115"/>
    </source>
</evidence>
<comment type="similarity">
    <text evidence="13">Belongs to the helicase family. DinG subfamily.</text>
</comment>